<dbReference type="HOGENOM" id="CLU_017584_3_4_4"/>
<keyword evidence="12" id="KW-1185">Reference proteome</keyword>
<dbReference type="EMBL" id="AP012547">
    <property type="protein sequence ID" value="BAO30377.1"/>
    <property type="molecule type" value="Genomic_DNA"/>
</dbReference>
<evidence type="ECO:0000256" key="5">
    <source>
        <dbReference type="ARBA" id="ARBA00022573"/>
    </source>
</evidence>
<keyword evidence="7" id="KW-0456">Lyase</keyword>
<dbReference type="AlphaFoldDB" id="W0SHW9"/>
<evidence type="ECO:0000256" key="6">
    <source>
        <dbReference type="ARBA" id="ARBA00022898"/>
    </source>
</evidence>
<dbReference type="NCBIfam" id="TIGR01140">
    <property type="entry name" value="L_thr_O3P_dcar"/>
    <property type="match status" value="1"/>
</dbReference>
<evidence type="ECO:0000256" key="1">
    <source>
        <dbReference type="ARBA" id="ARBA00001933"/>
    </source>
</evidence>
<accession>W0SHW9</accession>
<dbReference type="GO" id="GO:0009236">
    <property type="term" value="P:cobalamin biosynthetic process"/>
    <property type="evidence" value="ECO:0007669"/>
    <property type="project" value="UniProtKB-UniPathway"/>
</dbReference>
<dbReference type="InterPro" id="IPR004838">
    <property type="entry name" value="NHTrfase_class1_PyrdxlP-BS"/>
</dbReference>
<protein>
    <recommendedName>
        <fullName evidence="4">threonine-phosphate decarboxylase</fullName>
        <ecNumber evidence="4">4.1.1.81</ecNumber>
    </recommendedName>
    <alternativeName>
        <fullName evidence="8">L-threonine-O-3-phosphate decarboxylase</fullName>
    </alternativeName>
</protein>
<dbReference type="PANTHER" id="PTHR42885:SF1">
    <property type="entry name" value="THREONINE-PHOSPHATE DECARBOXYLASE"/>
    <property type="match status" value="1"/>
</dbReference>
<evidence type="ECO:0000256" key="9">
    <source>
        <dbReference type="ARBA" id="ARBA00048531"/>
    </source>
</evidence>
<dbReference type="PROSITE" id="PS00105">
    <property type="entry name" value="AA_TRANSFER_CLASS_1"/>
    <property type="match status" value="1"/>
</dbReference>
<dbReference type="GO" id="GO:0048472">
    <property type="term" value="F:threonine-phosphate decarboxylase activity"/>
    <property type="evidence" value="ECO:0007669"/>
    <property type="project" value="UniProtKB-EC"/>
</dbReference>
<organism evidence="11 12">
    <name type="scientific">Sulfuritalea hydrogenivorans sk43H</name>
    <dbReference type="NCBI Taxonomy" id="1223802"/>
    <lineage>
        <taxon>Bacteria</taxon>
        <taxon>Pseudomonadati</taxon>
        <taxon>Pseudomonadota</taxon>
        <taxon>Betaproteobacteria</taxon>
        <taxon>Nitrosomonadales</taxon>
        <taxon>Sterolibacteriaceae</taxon>
        <taxon>Sulfuritalea</taxon>
    </lineage>
</organism>
<dbReference type="InterPro" id="IPR004839">
    <property type="entry name" value="Aminotransferase_I/II_large"/>
</dbReference>
<keyword evidence="6" id="KW-0663">Pyridoxal phosphate</keyword>
<comment type="function">
    <text evidence="2">Decarboxylates L-threonine-O-3-phosphate to yield (R)-1-amino-2-propanol O-2-phosphate, the precursor for the linkage between the nucleotide loop and the corrin ring in cobalamin.</text>
</comment>
<comment type="catalytic activity">
    <reaction evidence="9">
        <text>O-phospho-L-threonine + H(+) = (R)-1-aminopropan-2-yl phosphate + CO2</text>
        <dbReference type="Rhea" id="RHEA:11492"/>
        <dbReference type="ChEBI" id="CHEBI:15378"/>
        <dbReference type="ChEBI" id="CHEBI:16526"/>
        <dbReference type="ChEBI" id="CHEBI:58563"/>
        <dbReference type="ChEBI" id="CHEBI:58675"/>
        <dbReference type="EC" id="4.1.1.81"/>
    </reaction>
</comment>
<dbReference type="OrthoDB" id="9799304at2"/>
<feature type="domain" description="Aminotransferase class I/classII large" evidence="10">
    <location>
        <begin position="54"/>
        <end position="312"/>
    </location>
</feature>
<dbReference type="InterPro" id="IPR015422">
    <property type="entry name" value="PyrdxlP-dep_Trfase_small"/>
</dbReference>
<comment type="cofactor">
    <cofactor evidence="1">
        <name>pyridoxal 5'-phosphate</name>
        <dbReference type="ChEBI" id="CHEBI:597326"/>
    </cofactor>
</comment>
<sequence length="332" mass="35655">MLEHGGRLRAAAARYGIALEDWLDLSTGIAPEAYPVPPIPSAVWQRLPEDEDGLSEAACRYYGTPRVLALPGSQAAIQWLPRLRPAGVVAVLEPSYEEHAAAWRAAGHEVRPCSSGELPLMAAAVDAVVIGSPNNPAGQRFLRKQLLDMARQLEQRQGWLVVDEAFADAEEKSESLVDVAGSAAAPNVVVLRSLGKFFGLAGARVGFAIAGEAILDSLAEAIGPWAIAHPSRLAAGAALADSDWQCAQRQRLQRDGARLHELLAAAGLGESSGTALFRYLACDDALALHGFFARQGILLRHFARPAAVRFGLPATTAEWQRLALALEQWRRR</sequence>
<evidence type="ECO:0000313" key="12">
    <source>
        <dbReference type="Proteomes" id="UP000031637"/>
    </source>
</evidence>
<keyword evidence="5" id="KW-0169">Cobalamin biosynthesis</keyword>
<evidence type="ECO:0000256" key="4">
    <source>
        <dbReference type="ARBA" id="ARBA00012285"/>
    </source>
</evidence>
<evidence type="ECO:0000256" key="7">
    <source>
        <dbReference type="ARBA" id="ARBA00023239"/>
    </source>
</evidence>
<dbReference type="SUPFAM" id="SSF53383">
    <property type="entry name" value="PLP-dependent transferases"/>
    <property type="match status" value="1"/>
</dbReference>
<reference evidence="11 12" key="1">
    <citation type="journal article" date="2014" name="Syst. Appl. Microbiol.">
        <title>Complete genomes of freshwater sulfur oxidizers Sulfuricella denitrificans skB26 and Sulfuritalea hydrogenivorans sk43H: genetic insights into the sulfur oxidation pathway of betaproteobacteria.</title>
        <authorList>
            <person name="Watanabe T."/>
            <person name="Kojima H."/>
            <person name="Fukui M."/>
        </authorList>
    </citation>
    <scope>NUCLEOTIDE SEQUENCE [LARGE SCALE GENOMIC DNA]</scope>
    <source>
        <strain evidence="11">DSM22779</strain>
    </source>
</reference>
<dbReference type="PANTHER" id="PTHR42885">
    <property type="entry name" value="HISTIDINOL-PHOSPHATE AMINOTRANSFERASE-RELATED"/>
    <property type="match status" value="1"/>
</dbReference>
<name>W0SHW9_9PROT</name>
<dbReference type="RefSeq" id="WP_041099774.1">
    <property type="nucleotide sequence ID" value="NZ_AP012547.1"/>
</dbReference>
<dbReference type="STRING" id="1223802.SUTH_02595"/>
<dbReference type="Pfam" id="PF00155">
    <property type="entry name" value="Aminotran_1_2"/>
    <property type="match status" value="1"/>
</dbReference>
<evidence type="ECO:0000256" key="3">
    <source>
        <dbReference type="ARBA" id="ARBA00004953"/>
    </source>
</evidence>
<dbReference type="EC" id="4.1.1.81" evidence="4"/>
<evidence type="ECO:0000259" key="10">
    <source>
        <dbReference type="Pfam" id="PF00155"/>
    </source>
</evidence>
<evidence type="ECO:0000313" key="11">
    <source>
        <dbReference type="EMBL" id="BAO30377.1"/>
    </source>
</evidence>
<dbReference type="Gene3D" id="3.90.1150.10">
    <property type="entry name" value="Aspartate Aminotransferase, domain 1"/>
    <property type="match status" value="1"/>
</dbReference>
<dbReference type="InterPro" id="IPR015421">
    <property type="entry name" value="PyrdxlP-dep_Trfase_major"/>
</dbReference>
<dbReference type="KEGG" id="shd:SUTH_02595"/>
<dbReference type="GO" id="GO:0030170">
    <property type="term" value="F:pyridoxal phosphate binding"/>
    <property type="evidence" value="ECO:0007669"/>
    <property type="project" value="InterPro"/>
</dbReference>
<dbReference type="InterPro" id="IPR015424">
    <property type="entry name" value="PyrdxlP-dep_Trfase"/>
</dbReference>
<dbReference type="Gene3D" id="3.40.640.10">
    <property type="entry name" value="Type I PLP-dependent aspartate aminotransferase-like (Major domain)"/>
    <property type="match status" value="1"/>
</dbReference>
<dbReference type="UniPathway" id="UPA00148"/>
<evidence type="ECO:0000256" key="2">
    <source>
        <dbReference type="ARBA" id="ARBA00003444"/>
    </source>
</evidence>
<comment type="pathway">
    <text evidence="3">Cofactor biosynthesis; adenosylcobalamin biosynthesis.</text>
</comment>
<dbReference type="InterPro" id="IPR005860">
    <property type="entry name" value="CobD"/>
</dbReference>
<gene>
    <name evidence="11" type="ORF">SUTH_02595</name>
</gene>
<evidence type="ECO:0000256" key="8">
    <source>
        <dbReference type="ARBA" id="ARBA00029996"/>
    </source>
</evidence>
<dbReference type="Proteomes" id="UP000031637">
    <property type="component" value="Chromosome"/>
</dbReference>
<proteinExistence type="predicted"/>
<dbReference type="CDD" id="cd00609">
    <property type="entry name" value="AAT_like"/>
    <property type="match status" value="1"/>
</dbReference>